<keyword evidence="3" id="KW-1185">Reference proteome</keyword>
<dbReference type="Proteomes" id="UP000006622">
    <property type="component" value="Chromosome"/>
</dbReference>
<keyword evidence="1" id="KW-0812">Transmembrane</keyword>
<dbReference type="RefSeq" id="WP_013899015.1">
    <property type="nucleotide sequence ID" value="NC_015676.1"/>
</dbReference>
<evidence type="ECO:0000256" key="1">
    <source>
        <dbReference type="SAM" id="Phobius"/>
    </source>
</evidence>
<evidence type="ECO:0000313" key="3">
    <source>
        <dbReference type="Proteomes" id="UP000006622"/>
    </source>
</evidence>
<accession>F7XQB7</accession>
<dbReference type="EMBL" id="CP002101">
    <property type="protein sequence ID" value="AEH61579.1"/>
    <property type="molecule type" value="Genomic_DNA"/>
</dbReference>
<keyword evidence="1" id="KW-0472">Membrane</keyword>
<organism evidence="2 3">
    <name type="scientific">Methanosalsum zhilinae (strain DSM 4017 / NBRC 107636 / OCM 62 / WeN5)</name>
    <name type="common">Methanohalophilus zhilinae</name>
    <dbReference type="NCBI Taxonomy" id="679901"/>
    <lineage>
        <taxon>Archaea</taxon>
        <taxon>Methanobacteriati</taxon>
        <taxon>Methanobacteriota</taxon>
        <taxon>Stenosarchaea group</taxon>
        <taxon>Methanomicrobia</taxon>
        <taxon>Methanosarcinales</taxon>
        <taxon>Methanosarcinaceae</taxon>
        <taxon>Methanosalsum</taxon>
    </lineage>
</organism>
<evidence type="ECO:0000313" key="2">
    <source>
        <dbReference type="EMBL" id="AEH61579.1"/>
    </source>
</evidence>
<dbReference type="AlphaFoldDB" id="F7XQB7"/>
<dbReference type="STRING" id="679901.Mzhil_1744"/>
<reference evidence="2" key="1">
    <citation type="submission" date="2010-07" db="EMBL/GenBank/DDBJ databases">
        <title>The complete genome of Methanosalsum zhilinae DSM 4017.</title>
        <authorList>
            <consortium name="US DOE Joint Genome Institute (JGI-PGF)"/>
            <person name="Lucas S."/>
            <person name="Copeland A."/>
            <person name="Lapidus A."/>
            <person name="Glavina del Rio T."/>
            <person name="Dalin E."/>
            <person name="Tice H."/>
            <person name="Bruce D."/>
            <person name="Goodwin L."/>
            <person name="Pitluck S."/>
            <person name="Kyrpides N."/>
            <person name="Mavromatis K."/>
            <person name="Ovchinnikova G."/>
            <person name="Daligault H."/>
            <person name="Detter J.C."/>
            <person name="Han C."/>
            <person name="Tapia R."/>
            <person name="Larimer F."/>
            <person name="Land M."/>
            <person name="Hauser L."/>
            <person name="Markowitz V."/>
            <person name="Cheng J.-F."/>
            <person name="Hugenholtz P."/>
            <person name="Woyke T."/>
            <person name="Wu D."/>
            <person name="Spring S."/>
            <person name="Schueler E."/>
            <person name="Brambilla E."/>
            <person name="Klenk H.-P."/>
            <person name="Eisen J.A."/>
        </authorList>
    </citation>
    <scope>NUCLEOTIDE SEQUENCE</scope>
    <source>
        <strain evidence="2">DSM 4017</strain>
    </source>
</reference>
<name>F7XQB7_METZD</name>
<dbReference type="GeneID" id="10823385"/>
<keyword evidence="1" id="KW-1133">Transmembrane helix</keyword>
<dbReference type="KEGG" id="mzh:Mzhil_1744"/>
<gene>
    <name evidence="2" type="ordered locus">Mzhil_1744</name>
</gene>
<sequence length="60" mass="6467" precursor="true">MKKQHIEILSSVGMVLLLTVLLIAVNLANIPQENIGFVLSLLAFILVTTVVGIKLANIPE</sequence>
<proteinExistence type="predicted"/>
<feature type="transmembrane region" description="Helical" evidence="1">
    <location>
        <begin position="12"/>
        <end position="29"/>
    </location>
</feature>
<dbReference type="HOGENOM" id="CLU_208832_1_0_2"/>
<feature type="transmembrane region" description="Helical" evidence="1">
    <location>
        <begin position="35"/>
        <end position="56"/>
    </location>
</feature>
<protein>
    <submittedName>
        <fullName evidence="2">Uncharacterized protein</fullName>
    </submittedName>
</protein>